<accession>A8ZP46</accession>
<reference evidence="1 2" key="1">
    <citation type="journal article" date="2008" name="Proc. Natl. Acad. Sci. U.S.A.">
        <title>Niche adaptation and genome expansion in the chlorophyll d-producing cyanobacterium Acaryochloris marina.</title>
        <authorList>
            <person name="Swingley W.D."/>
            <person name="Chen M."/>
            <person name="Cheung P.C."/>
            <person name="Conrad A.L."/>
            <person name="Dejesa L.C."/>
            <person name="Hao J."/>
            <person name="Honchak B.M."/>
            <person name="Karbach L.E."/>
            <person name="Kurdoglu A."/>
            <person name="Lahiri S."/>
            <person name="Mastrian S.D."/>
            <person name="Miyashita H."/>
            <person name="Page L."/>
            <person name="Ramakrishna P."/>
            <person name="Satoh S."/>
            <person name="Sattley W.M."/>
            <person name="Shimada Y."/>
            <person name="Taylor H.L."/>
            <person name="Tomo T."/>
            <person name="Tsuchiya T."/>
            <person name="Wang Z.T."/>
            <person name="Raymond J."/>
            <person name="Mimuro M."/>
            <person name="Blankenship R.E."/>
            <person name="Touchman J.W."/>
        </authorList>
    </citation>
    <scope>NUCLEOTIDE SEQUENCE [LARGE SCALE GENOMIC DNA]</scope>
    <source>
        <strain evidence="2">MBIC 11017</strain>
        <plasmid evidence="2">Plasmid pREB5</plasmid>
    </source>
</reference>
<dbReference type="KEGG" id="amr:AM1_E0012"/>
<proteinExistence type="predicted"/>
<dbReference type="HOGENOM" id="CLU_3338807_0_0_3"/>
<dbReference type="AlphaFoldDB" id="A8ZP46"/>
<protein>
    <submittedName>
        <fullName evidence="1">Uncharacterized protein</fullName>
    </submittedName>
</protein>
<evidence type="ECO:0000313" key="2">
    <source>
        <dbReference type="Proteomes" id="UP000000268"/>
    </source>
</evidence>
<keyword evidence="2" id="KW-1185">Reference proteome</keyword>
<organism evidence="1 2">
    <name type="scientific">Acaryochloris marina (strain MBIC 11017)</name>
    <dbReference type="NCBI Taxonomy" id="329726"/>
    <lineage>
        <taxon>Bacteria</taxon>
        <taxon>Bacillati</taxon>
        <taxon>Cyanobacteriota</taxon>
        <taxon>Cyanophyceae</taxon>
        <taxon>Acaryochloridales</taxon>
        <taxon>Acaryochloridaceae</taxon>
        <taxon>Acaryochloris</taxon>
    </lineage>
</organism>
<keyword evidence="1" id="KW-0614">Plasmid</keyword>
<sequence length="37" mass="4268">MVIQLAVYMVNIISVQLASEDGQWQISETYLQLMSQH</sequence>
<geneLocation type="plasmid" evidence="1 2">
    <name>pREB5</name>
</geneLocation>
<dbReference type="Proteomes" id="UP000000268">
    <property type="component" value="Plasmid pREB5"/>
</dbReference>
<name>A8ZP46_ACAM1</name>
<dbReference type="EMBL" id="CP000842">
    <property type="protein sequence ID" value="ABW32782.1"/>
    <property type="molecule type" value="Genomic_DNA"/>
</dbReference>
<evidence type="ECO:0000313" key="1">
    <source>
        <dbReference type="EMBL" id="ABW32782.1"/>
    </source>
</evidence>
<gene>
    <name evidence="1" type="ordered locus">AM1_E0012</name>
</gene>